<keyword evidence="3" id="KW-1185">Reference proteome</keyword>
<dbReference type="EMBL" id="JWZT01005362">
    <property type="protein sequence ID" value="KII61265.1"/>
    <property type="molecule type" value="Genomic_DNA"/>
</dbReference>
<name>A0A0C2M2G8_THEKT</name>
<comment type="caution">
    <text evidence="1">The sequence shown here is derived from an EMBL/GenBank/DDBJ whole genome shotgun (WGS) entry which is preliminary data.</text>
</comment>
<reference evidence="1 3" key="1">
    <citation type="journal article" date="2014" name="Genome Biol. Evol.">
        <title>The genome of the myxosporean Thelohanellus kitauei shows adaptations to nutrient acquisition within its fish host.</title>
        <authorList>
            <person name="Yang Y."/>
            <person name="Xiong J."/>
            <person name="Zhou Z."/>
            <person name="Huo F."/>
            <person name="Miao W."/>
            <person name="Ran C."/>
            <person name="Liu Y."/>
            <person name="Zhang J."/>
            <person name="Feng J."/>
            <person name="Wang M."/>
            <person name="Wang M."/>
            <person name="Wang L."/>
            <person name="Yao B."/>
        </authorList>
    </citation>
    <scope>NUCLEOTIDE SEQUENCE [LARGE SCALE GENOMIC DNA]</scope>
    <source>
        <strain evidence="1">Wuqing</strain>
    </source>
</reference>
<evidence type="ECO:0000313" key="3">
    <source>
        <dbReference type="Proteomes" id="UP000031668"/>
    </source>
</evidence>
<dbReference type="EMBL" id="JWZT01004942">
    <property type="protein sequence ID" value="KII62543.1"/>
    <property type="molecule type" value="Genomic_DNA"/>
</dbReference>
<dbReference type="AlphaFoldDB" id="A0A0C2M2G8"/>
<organism evidence="1 3">
    <name type="scientific">Thelohanellus kitauei</name>
    <name type="common">Myxosporean</name>
    <dbReference type="NCBI Taxonomy" id="669202"/>
    <lineage>
        <taxon>Eukaryota</taxon>
        <taxon>Metazoa</taxon>
        <taxon>Cnidaria</taxon>
        <taxon>Myxozoa</taxon>
        <taxon>Myxosporea</taxon>
        <taxon>Bivalvulida</taxon>
        <taxon>Platysporina</taxon>
        <taxon>Myxobolidae</taxon>
        <taxon>Thelohanellus</taxon>
    </lineage>
</organism>
<proteinExistence type="predicted"/>
<evidence type="ECO:0000313" key="2">
    <source>
        <dbReference type="EMBL" id="KII62543.1"/>
    </source>
</evidence>
<evidence type="ECO:0000313" key="1">
    <source>
        <dbReference type="EMBL" id="KII61265.1"/>
    </source>
</evidence>
<gene>
    <name evidence="1" type="ORF">RF11_14715</name>
    <name evidence="2" type="ORF">RF11_16207</name>
</gene>
<protein>
    <submittedName>
        <fullName evidence="1">Uncharacterized protein</fullName>
    </submittedName>
</protein>
<accession>A0A0C2M2G8</accession>
<dbReference type="Proteomes" id="UP000031668">
    <property type="component" value="Unassembled WGS sequence"/>
</dbReference>
<sequence length="118" mass="13157">MAANKSRLGNGVNVLQLGATPYLYCVQKGGITPITTLQVCGQRRIRDLFIVRAINAAVQVYTPCNGGSNNWYKNDIILGIYLLRGSFARLDLTDHEKRFRCQYESDSMSKTAKPSNNI</sequence>